<comment type="similarity">
    <text evidence="9">Belongs to the DHPS family.</text>
</comment>
<dbReference type="Proteomes" id="UP001431634">
    <property type="component" value="Unassembled WGS sequence"/>
</dbReference>
<dbReference type="Pfam" id="PF00809">
    <property type="entry name" value="Pterin_bind"/>
    <property type="match status" value="1"/>
</dbReference>
<evidence type="ECO:0000256" key="8">
    <source>
        <dbReference type="ARBA" id="ARBA00022909"/>
    </source>
</evidence>
<dbReference type="InterPro" id="IPR011005">
    <property type="entry name" value="Dihydropteroate_synth-like_sf"/>
</dbReference>
<keyword evidence="12" id="KW-1185">Reference proteome</keyword>
<dbReference type="PROSITE" id="PS00793">
    <property type="entry name" value="DHPS_2"/>
    <property type="match status" value="1"/>
</dbReference>
<dbReference type="GO" id="GO:0004156">
    <property type="term" value="F:dihydropteroate synthase activity"/>
    <property type="evidence" value="ECO:0007669"/>
    <property type="project" value="UniProtKB-EC"/>
</dbReference>
<dbReference type="EC" id="2.5.1.15" evidence="4 9"/>
<feature type="domain" description="Pterin-binding" evidence="10">
    <location>
        <begin position="82"/>
        <end position="334"/>
    </location>
</feature>
<dbReference type="RefSeq" id="WP_281447047.1">
    <property type="nucleotide sequence ID" value="NZ_JASBAO010000001.1"/>
</dbReference>
<comment type="catalytic activity">
    <reaction evidence="1">
        <text>(7,8-dihydropterin-6-yl)methyl diphosphate + 4-aminobenzoate = 7,8-dihydropteroate + diphosphate</text>
        <dbReference type="Rhea" id="RHEA:19949"/>
        <dbReference type="ChEBI" id="CHEBI:17836"/>
        <dbReference type="ChEBI" id="CHEBI:17839"/>
        <dbReference type="ChEBI" id="CHEBI:33019"/>
        <dbReference type="ChEBI" id="CHEBI:72950"/>
        <dbReference type="EC" id="2.5.1.15"/>
    </reaction>
</comment>
<dbReference type="InterPro" id="IPR000489">
    <property type="entry name" value="Pterin-binding_dom"/>
</dbReference>
<keyword evidence="5 9" id="KW-0808">Transferase</keyword>
<keyword evidence="6 9" id="KW-0479">Metal-binding</keyword>
<dbReference type="EMBL" id="JASBAO010000001">
    <property type="protein sequence ID" value="MDI2089879.1"/>
    <property type="molecule type" value="Genomic_DNA"/>
</dbReference>
<keyword evidence="7 9" id="KW-0460">Magnesium</keyword>
<evidence type="ECO:0000256" key="3">
    <source>
        <dbReference type="ARBA" id="ARBA00004763"/>
    </source>
</evidence>
<dbReference type="SUPFAM" id="SSF51717">
    <property type="entry name" value="Dihydropteroate synthetase-like"/>
    <property type="match status" value="1"/>
</dbReference>
<evidence type="ECO:0000256" key="7">
    <source>
        <dbReference type="ARBA" id="ARBA00022842"/>
    </source>
</evidence>
<dbReference type="Gene3D" id="3.20.20.20">
    <property type="entry name" value="Dihydropteroate synthase-like"/>
    <property type="match status" value="1"/>
</dbReference>
<organism evidence="11 12">
    <name type="scientific">Commensalibacter oyaizuii</name>
    <dbReference type="NCBI Taxonomy" id="3043873"/>
    <lineage>
        <taxon>Bacteria</taxon>
        <taxon>Pseudomonadati</taxon>
        <taxon>Pseudomonadota</taxon>
        <taxon>Alphaproteobacteria</taxon>
        <taxon>Acetobacterales</taxon>
        <taxon>Acetobacteraceae</taxon>
    </lineage>
</organism>
<dbReference type="PANTHER" id="PTHR20941:SF1">
    <property type="entry name" value="FOLIC ACID SYNTHESIS PROTEIN FOL1"/>
    <property type="match status" value="1"/>
</dbReference>
<evidence type="ECO:0000256" key="6">
    <source>
        <dbReference type="ARBA" id="ARBA00022723"/>
    </source>
</evidence>
<name>A0ABT6Q064_9PROT</name>
<dbReference type="CDD" id="cd00739">
    <property type="entry name" value="DHPS"/>
    <property type="match status" value="1"/>
</dbReference>
<reference evidence="11" key="1">
    <citation type="submission" date="2023-05" db="EMBL/GenBank/DDBJ databases">
        <title>Whole genome sequence of Commensalibacter sp.</title>
        <authorList>
            <person name="Charoenyingcharoen P."/>
            <person name="Yukphan P."/>
        </authorList>
    </citation>
    <scope>NUCLEOTIDE SEQUENCE</scope>
    <source>
        <strain evidence="11">TBRC 16381</strain>
    </source>
</reference>
<gene>
    <name evidence="11" type="primary">folP</name>
    <name evidence="11" type="ORF">QJV27_00555</name>
</gene>
<dbReference type="PROSITE" id="PS50972">
    <property type="entry name" value="PTERIN_BINDING"/>
    <property type="match status" value="1"/>
</dbReference>
<keyword evidence="8 9" id="KW-0289">Folate biosynthesis</keyword>
<protein>
    <recommendedName>
        <fullName evidence="4 9">Dihydropteroate synthase</fullName>
        <shortName evidence="9">DHPS</shortName>
        <ecNumber evidence="4 9">2.5.1.15</ecNumber>
    </recommendedName>
    <alternativeName>
        <fullName evidence="9">Dihydropteroate pyrophosphorylase</fullName>
    </alternativeName>
</protein>
<evidence type="ECO:0000256" key="2">
    <source>
        <dbReference type="ARBA" id="ARBA00001946"/>
    </source>
</evidence>
<accession>A0ABT6Q064</accession>
<evidence type="ECO:0000256" key="1">
    <source>
        <dbReference type="ARBA" id="ARBA00000012"/>
    </source>
</evidence>
<evidence type="ECO:0000259" key="10">
    <source>
        <dbReference type="PROSITE" id="PS50972"/>
    </source>
</evidence>
<dbReference type="NCBIfam" id="TIGR01496">
    <property type="entry name" value="DHPS"/>
    <property type="match status" value="1"/>
</dbReference>
<evidence type="ECO:0000313" key="11">
    <source>
        <dbReference type="EMBL" id="MDI2089879.1"/>
    </source>
</evidence>
<comment type="function">
    <text evidence="9">Catalyzes the condensation of para-aminobenzoate (pABA) with 6-hydroxymethyl-7,8-dihydropterin diphosphate (DHPt-PP) to form 7,8-dihydropteroate (H2Pte), the immediate precursor of folate derivatives.</text>
</comment>
<dbReference type="PANTHER" id="PTHR20941">
    <property type="entry name" value="FOLATE SYNTHESIS PROTEINS"/>
    <property type="match status" value="1"/>
</dbReference>
<dbReference type="InterPro" id="IPR045031">
    <property type="entry name" value="DHP_synth-like"/>
</dbReference>
<evidence type="ECO:0000256" key="4">
    <source>
        <dbReference type="ARBA" id="ARBA00012458"/>
    </source>
</evidence>
<comment type="cofactor">
    <cofactor evidence="2 9">
        <name>Mg(2+)</name>
        <dbReference type="ChEBI" id="CHEBI:18420"/>
    </cofactor>
</comment>
<comment type="pathway">
    <text evidence="3 9">Cofactor biosynthesis; tetrahydrofolate biosynthesis; 7,8-dihydrofolate from 2-amino-4-hydroxy-6-hydroxymethyl-7,8-dihydropteridine diphosphate and 4-aminobenzoate: step 1/2.</text>
</comment>
<proteinExistence type="inferred from homology"/>
<evidence type="ECO:0000256" key="5">
    <source>
        <dbReference type="ARBA" id="ARBA00022679"/>
    </source>
</evidence>
<evidence type="ECO:0000313" key="12">
    <source>
        <dbReference type="Proteomes" id="UP001431634"/>
    </source>
</evidence>
<comment type="caution">
    <text evidence="11">The sequence shown here is derived from an EMBL/GenBank/DDBJ whole genome shotgun (WGS) entry which is preliminary data.</text>
</comment>
<sequence length="342" mass="37772">MQQDLFLEPLAFLYGDAARQAVHARLALPFLGQPHIAFPMVQSFNKDGSQSISLLNDLPKSWTPYIKILSAKLPLAGLPKGPLIMGILNVTPDSFSDGGKHYHKEDAVRAGMQMIQEGATILDIGGESTRPGAVPITPFEECERIIPVIKQLKGAGALISVDTRHAYTMARVLDVGVDIINDVSALEDPQSANIIAQAQCPVVLMHMRGTPQTMSKYYHYENVIFEVLSELSKKIQKAEQAGIKRQNIIVDPGIGFAKEYSHNIALLKHLPVFASLGCRFLLAASRKRFIKQSINSSVHDHYDWGTMTASLPFMMFGDGIVRVHNVPAMLQSLNVWQALYQK</sequence>
<dbReference type="InterPro" id="IPR006390">
    <property type="entry name" value="DHP_synth_dom"/>
</dbReference>
<dbReference type="PROSITE" id="PS00792">
    <property type="entry name" value="DHPS_1"/>
    <property type="match status" value="1"/>
</dbReference>
<evidence type="ECO:0000256" key="9">
    <source>
        <dbReference type="RuleBase" id="RU361205"/>
    </source>
</evidence>